<dbReference type="PROSITE" id="PS00086">
    <property type="entry name" value="CYTOCHROME_P450"/>
    <property type="match status" value="1"/>
</dbReference>
<sequence length="399" mass="43041">MAADEPLAYPIARTCPFAPPAEHAVLREQRPVAPVELPGGEPAWLVTRYDDVRRLATDPRVSADRGHPNLPLTEPVTPAGRAAIAAVGRSLIGLDGAEHAVRRRVLIPEFTLRRMRALRPRVQEITDQHITAMLAGPRPADLVTAVALPVTAMVICELLGVPYADREFFQERAAVQVRRGVDPAQRRQAGQELRDYLDDLVTTKETDRPDDLLGRLAGTVDHDTLAGLAMLLLIAGFESTASMIALGVADLLEHPDQLALLRAEPERTPAVVEELLRHLAIVDTMPRVVTADVAVAGTTIPAGAGLLLGFAAANHDPVAFGDAATLDTGRGARHHVAFGYGAHQCLGQNLARLELDVVLRTLMTRIPSLRLAEPITGLPFRTDASVYGVDRLPLTWGQP</sequence>
<accession>A0A561WBS3</accession>
<dbReference type="GO" id="GO:0004497">
    <property type="term" value="F:monooxygenase activity"/>
    <property type="evidence" value="ECO:0007669"/>
    <property type="project" value="UniProtKB-KW"/>
</dbReference>
<dbReference type="InterPro" id="IPR036396">
    <property type="entry name" value="Cyt_P450_sf"/>
</dbReference>
<name>A0A561WBS3_ACTTI</name>
<comment type="similarity">
    <text evidence="1 7">Belongs to the cytochrome P450 family.</text>
</comment>
<evidence type="ECO:0000256" key="2">
    <source>
        <dbReference type="ARBA" id="ARBA00022617"/>
    </source>
</evidence>
<dbReference type="PRINTS" id="PR00359">
    <property type="entry name" value="BP450"/>
</dbReference>
<organism evidence="8 9">
    <name type="scientific">Actinoplanes teichomyceticus</name>
    <dbReference type="NCBI Taxonomy" id="1867"/>
    <lineage>
        <taxon>Bacteria</taxon>
        <taxon>Bacillati</taxon>
        <taxon>Actinomycetota</taxon>
        <taxon>Actinomycetes</taxon>
        <taxon>Micromonosporales</taxon>
        <taxon>Micromonosporaceae</taxon>
        <taxon>Actinoplanes</taxon>
    </lineage>
</organism>
<evidence type="ECO:0000256" key="6">
    <source>
        <dbReference type="ARBA" id="ARBA00023033"/>
    </source>
</evidence>
<keyword evidence="5 7" id="KW-0408">Iron</keyword>
<evidence type="ECO:0000256" key="5">
    <source>
        <dbReference type="ARBA" id="ARBA00023004"/>
    </source>
</evidence>
<comment type="caution">
    <text evidence="8">The sequence shown here is derived from an EMBL/GenBank/DDBJ whole genome shotgun (WGS) entry which is preliminary data.</text>
</comment>
<dbReference type="FunFam" id="1.10.630.10:FF:000018">
    <property type="entry name" value="Cytochrome P450 monooxygenase"/>
    <property type="match status" value="1"/>
</dbReference>
<dbReference type="InterPro" id="IPR002397">
    <property type="entry name" value="Cyt_P450_B"/>
</dbReference>
<dbReference type="Pfam" id="PF00067">
    <property type="entry name" value="p450"/>
    <property type="match status" value="1"/>
</dbReference>
<keyword evidence="4 7" id="KW-0560">Oxidoreductase</keyword>
<dbReference type="SUPFAM" id="SSF48264">
    <property type="entry name" value="Cytochrome P450"/>
    <property type="match status" value="1"/>
</dbReference>
<evidence type="ECO:0000256" key="3">
    <source>
        <dbReference type="ARBA" id="ARBA00022723"/>
    </source>
</evidence>
<dbReference type="GO" id="GO:0020037">
    <property type="term" value="F:heme binding"/>
    <property type="evidence" value="ECO:0007669"/>
    <property type="project" value="InterPro"/>
</dbReference>
<keyword evidence="9" id="KW-1185">Reference proteome</keyword>
<reference evidence="8 9" key="1">
    <citation type="submission" date="2019-06" db="EMBL/GenBank/DDBJ databases">
        <title>Sequencing the genomes of 1000 actinobacteria strains.</title>
        <authorList>
            <person name="Klenk H.-P."/>
        </authorList>
    </citation>
    <scope>NUCLEOTIDE SEQUENCE [LARGE SCALE GENOMIC DNA]</scope>
    <source>
        <strain evidence="8 9">DSM 43866</strain>
    </source>
</reference>
<dbReference type="PANTHER" id="PTHR46696">
    <property type="entry name" value="P450, PUTATIVE (EUROFUNG)-RELATED"/>
    <property type="match status" value="1"/>
</dbReference>
<evidence type="ECO:0000256" key="4">
    <source>
        <dbReference type="ARBA" id="ARBA00023002"/>
    </source>
</evidence>
<evidence type="ECO:0000313" key="8">
    <source>
        <dbReference type="EMBL" id="TWG21320.1"/>
    </source>
</evidence>
<dbReference type="Gene3D" id="1.10.630.10">
    <property type="entry name" value="Cytochrome P450"/>
    <property type="match status" value="1"/>
</dbReference>
<dbReference type="CDD" id="cd11030">
    <property type="entry name" value="CYP105-like"/>
    <property type="match status" value="1"/>
</dbReference>
<dbReference type="InterPro" id="IPR017972">
    <property type="entry name" value="Cyt_P450_CS"/>
</dbReference>
<dbReference type="InterPro" id="IPR001128">
    <property type="entry name" value="Cyt_P450"/>
</dbReference>
<dbReference type="PRINTS" id="PR00385">
    <property type="entry name" value="P450"/>
</dbReference>
<evidence type="ECO:0000256" key="7">
    <source>
        <dbReference type="RuleBase" id="RU000461"/>
    </source>
</evidence>
<dbReference type="RefSeq" id="WP_122979953.1">
    <property type="nucleotide sequence ID" value="NZ_BOMX01000150.1"/>
</dbReference>
<keyword evidence="6 7" id="KW-0503">Monooxygenase</keyword>
<dbReference type="GO" id="GO:0016705">
    <property type="term" value="F:oxidoreductase activity, acting on paired donors, with incorporation or reduction of molecular oxygen"/>
    <property type="evidence" value="ECO:0007669"/>
    <property type="project" value="InterPro"/>
</dbReference>
<gene>
    <name evidence="8" type="ORF">FHX34_103858</name>
</gene>
<keyword evidence="3 7" id="KW-0479">Metal-binding</keyword>
<evidence type="ECO:0000313" key="9">
    <source>
        <dbReference type="Proteomes" id="UP000320239"/>
    </source>
</evidence>
<dbReference type="AlphaFoldDB" id="A0A561WBS3"/>
<proteinExistence type="inferred from homology"/>
<protein>
    <submittedName>
        <fullName evidence="8">Cytochrome P450</fullName>
    </submittedName>
</protein>
<dbReference type="GO" id="GO:0005506">
    <property type="term" value="F:iron ion binding"/>
    <property type="evidence" value="ECO:0007669"/>
    <property type="project" value="InterPro"/>
</dbReference>
<evidence type="ECO:0000256" key="1">
    <source>
        <dbReference type="ARBA" id="ARBA00010617"/>
    </source>
</evidence>
<dbReference type="PANTHER" id="PTHR46696:SF1">
    <property type="entry name" value="CYTOCHROME P450 YJIB-RELATED"/>
    <property type="match status" value="1"/>
</dbReference>
<dbReference type="Proteomes" id="UP000320239">
    <property type="component" value="Unassembled WGS sequence"/>
</dbReference>
<dbReference type="GO" id="GO:0017000">
    <property type="term" value="P:antibiotic biosynthetic process"/>
    <property type="evidence" value="ECO:0007669"/>
    <property type="project" value="UniProtKB-ARBA"/>
</dbReference>
<dbReference type="OrthoDB" id="4156795at2"/>
<keyword evidence="2 7" id="KW-0349">Heme</keyword>
<dbReference type="EMBL" id="VIWY01000003">
    <property type="protein sequence ID" value="TWG21320.1"/>
    <property type="molecule type" value="Genomic_DNA"/>
</dbReference>